<dbReference type="InterPro" id="IPR029044">
    <property type="entry name" value="Nucleotide-diphossugar_trans"/>
</dbReference>
<dbReference type="STRING" id="1331196.A0A1B9IU66"/>
<feature type="transmembrane region" description="Helical" evidence="2">
    <location>
        <begin position="920"/>
        <end position="939"/>
    </location>
</feature>
<sequence length="977" mass="110664">MSFLRRFSSAASSFIPSIPNAQGTPASHVPRRPTETFSRTSKAFVEEEDIDEKASRASWELSDNESVSSKGSGSSKSGASFATSSGASDLDKKSFDESDDSSSDESDDSILDRGGRPRDRYDMMVRHLWNVAERQGWFRDADFDGLVSIRVKKRVLRTYPQPKNSKKGARELGRRIKEWDAAISTLNPEVAMKITSKVVQAIMARCAEDAIEITLDVNTRIQILDDLTQLAGARKHQFAAFVRAEACLVVWADEVETLIPSAEALEQRMIAYVWSGRHHELKLLEPEDESEDEIDEKGVDEEGWVDRDAEREKELADADGDVDEEKVGGKEGDWEMRDRRPVMLYAPLVSGLAMILTFVFIGSGIRNLIKEVMLDGSYARMALIATSPFGYLLSIFFCICIMGNLWQMFGPVAQCHQNSSFYSGKAPTRMTGRLPHITIQMPVYKEGLEGVIIPTVESLKKAITTYERQGGSVNIFVFDDGMQLWDEEEQEIRKAYYDRNNIGWTARPKHGKDGFIRKGRFKKASNMNFGNNLSLRVEEIMDELRPAADEQSDVNWQWTDEDEREIYDEALATALEESQGIAWAAGNIRIGELILIIDSDTRVPEDCFLDAASEFAQSPNIAIIQHESAVMQVVGHFFENGITSFTTRINTAISFCAANGEVAPFVGHNAFLRWAAIQDAAFIDEDDGIRKCWSESHVSEDFDQALRCQMKGWSLRWASYSNGGFQEGVSLTADDELNRWQKYAYGCSELLFHPLRKWLTKGPITPLYRSFVWADGIPLHSKISVLAYISSYYAIACSLLLSLLNWVLIGLFDDVLDLFYLESWQVFLTCIVIFCGLSNVSSALFQYRLNTNSLGNALVQNFKWIVFFFFFFCGMSWHLSTALCAHLTGYNMQWASTVKEVELSHFFKEWPAMWKRFWDIWIVSWVMILGVAFMASPLVPMGYRITNFTCILPLMAQACSHFLYPIVLNPWLLLFQF</sequence>
<dbReference type="InterPro" id="IPR001173">
    <property type="entry name" value="Glyco_trans_2-like"/>
</dbReference>
<feature type="region of interest" description="Disordered" evidence="1">
    <location>
        <begin position="286"/>
        <end position="306"/>
    </location>
</feature>
<feature type="transmembrane region" description="Helical" evidence="2">
    <location>
        <begin position="951"/>
        <end position="974"/>
    </location>
</feature>
<dbReference type="Gene3D" id="3.90.550.10">
    <property type="entry name" value="Spore Coat Polysaccharide Biosynthesis Protein SpsA, Chain A"/>
    <property type="match status" value="1"/>
</dbReference>
<feature type="region of interest" description="Disordered" evidence="1">
    <location>
        <begin position="14"/>
        <end position="117"/>
    </location>
</feature>
<reference evidence="5 6" key="1">
    <citation type="submission" date="2013-07" db="EMBL/GenBank/DDBJ databases">
        <title>The Genome Sequence of Kwoniella mangroviensis CBS10435.</title>
        <authorList>
            <consortium name="The Broad Institute Genome Sequencing Platform"/>
            <person name="Cuomo C."/>
            <person name="Litvintseva A."/>
            <person name="Chen Y."/>
            <person name="Heitman J."/>
            <person name="Sun S."/>
            <person name="Springer D."/>
            <person name="Dromer F."/>
            <person name="Young S.K."/>
            <person name="Zeng Q."/>
            <person name="Gargeya S."/>
            <person name="Fitzgerald M."/>
            <person name="Abouelleil A."/>
            <person name="Alvarado L."/>
            <person name="Berlin A.M."/>
            <person name="Chapman S.B."/>
            <person name="Dewar J."/>
            <person name="Goldberg J."/>
            <person name="Griggs A."/>
            <person name="Gujja S."/>
            <person name="Hansen M."/>
            <person name="Howarth C."/>
            <person name="Imamovic A."/>
            <person name="Larimer J."/>
            <person name="McCowan C."/>
            <person name="Murphy C."/>
            <person name="Pearson M."/>
            <person name="Priest M."/>
            <person name="Roberts A."/>
            <person name="Saif S."/>
            <person name="Shea T."/>
            <person name="Sykes S."/>
            <person name="Wortman J."/>
            <person name="Nusbaum C."/>
            <person name="Birren B."/>
        </authorList>
    </citation>
    <scope>NUCLEOTIDE SEQUENCE [LARGE SCALE GENOMIC DNA]</scope>
    <source>
        <strain evidence="5 6">CBS 10435</strain>
    </source>
</reference>
<feature type="compositionally biased region" description="Low complexity" evidence="1">
    <location>
        <begin position="66"/>
        <end position="88"/>
    </location>
</feature>
<organism evidence="5 6">
    <name type="scientific">Kwoniella mangroviensis CBS 10435</name>
    <dbReference type="NCBI Taxonomy" id="1331196"/>
    <lineage>
        <taxon>Eukaryota</taxon>
        <taxon>Fungi</taxon>
        <taxon>Dikarya</taxon>
        <taxon>Basidiomycota</taxon>
        <taxon>Agaricomycotina</taxon>
        <taxon>Tremellomycetes</taxon>
        <taxon>Tremellales</taxon>
        <taxon>Cryptococcaceae</taxon>
        <taxon>Kwoniella</taxon>
    </lineage>
</organism>
<dbReference type="AlphaFoldDB" id="A0A1B9IU66"/>
<gene>
    <name evidence="5" type="ORF">L486_03587</name>
</gene>
<dbReference type="OrthoDB" id="38531at2759"/>
<feature type="compositionally biased region" description="Acidic residues" evidence="1">
    <location>
        <begin position="286"/>
        <end position="303"/>
    </location>
</feature>
<feature type="transmembrane region" description="Helical" evidence="2">
    <location>
        <begin position="342"/>
        <end position="361"/>
    </location>
</feature>
<proteinExistence type="predicted"/>
<dbReference type="Pfam" id="PF25550">
    <property type="entry name" value="DUF7928"/>
    <property type="match status" value="1"/>
</dbReference>
<dbReference type="PANTHER" id="PTHR35408:SF2">
    <property type="entry name" value="GLYCOSYLTRANSFERASE 2-LIKE DOMAIN-CONTAINING PROTEIN"/>
    <property type="match status" value="1"/>
</dbReference>
<dbReference type="Proteomes" id="UP000092583">
    <property type="component" value="Unassembled WGS sequence"/>
</dbReference>
<feature type="transmembrane region" description="Helical" evidence="2">
    <location>
        <begin position="792"/>
        <end position="812"/>
    </location>
</feature>
<evidence type="ECO:0000313" key="6">
    <source>
        <dbReference type="Proteomes" id="UP000092583"/>
    </source>
</evidence>
<dbReference type="EMBL" id="KI669461">
    <property type="protein sequence ID" value="OCF59088.1"/>
    <property type="molecule type" value="Genomic_DNA"/>
</dbReference>
<evidence type="ECO:0000313" key="5">
    <source>
        <dbReference type="EMBL" id="OCF59088.1"/>
    </source>
</evidence>
<feature type="compositionally biased region" description="Acidic residues" evidence="1">
    <location>
        <begin position="97"/>
        <end position="109"/>
    </location>
</feature>
<keyword evidence="6" id="KW-1185">Reference proteome</keyword>
<keyword evidence="2" id="KW-0812">Transmembrane</keyword>
<keyword evidence="2" id="KW-1133">Transmembrane helix</keyword>
<reference evidence="6" key="2">
    <citation type="submission" date="2013-12" db="EMBL/GenBank/DDBJ databases">
        <title>Evolution of pathogenesis and genome organization in the Tremellales.</title>
        <authorList>
            <person name="Cuomo C."/>
            <person name="Litvintseva A."/>
            <person name="Heitman J."/>
            <person name="Chen Y."/>
            <person name="Sun S."/>
            <person name="Springer D."/>
            <person name="Dromer F."/>
            <person name="Young S."/>
            <person name="Zeng Q."/>
            <person name="Chapman S."/>
            <person name="Gujja S."/>
            <person name="Saif S."/>
            <person name="Birren B."/>
        </authorList>
    </citation>
    <scope>NUCLEOTIDE SEQUENCE [LARGE SCALE GENOMIC DNA]</scope>
    <source>
        <strain evidence="6">CBS 10435</strain>
    </source>
</reference>
<protein>
    <submittedName>
        <fullName evidence="5">Uncharacterized protein</fullName>
    </submittedName>
</protein>
<evidence type="ECO:0000259" key="3">
    <source>
        <dbReference type="Pfam" id="PF13632"/>
    </source>
</evidence>
<evidence type="ECO:0000256" key="2">
    <source>
        <dbReference type="SAM" id="Phobius"/>
    </source>
</evidence>
<dbReference type="Pfam" id="PF13632">
    <property type="entry name" value="Glyco_trans_2_3"/>
    <property type="match status" value="1"/>
</dbReference>
<feature type="transmembrane region" description="Helical" evidence="2">
    <location>
        <begin position="865"/>
        <end position="888"/>
    </location>
</feature>
<accession>A0A1B9IU66</accession>
<evidence type="ECO:0000256" key="1">
    <source>
        <dbReference type="SAM" id="MobiDB-lite"/>
    </source>
</evidence>
<feature type="transmembrane region" description="Helical" evidence="2">
    <location>
        <begin position="824"/>
        <end position="845"/>
    </location>
</feature>
<feature type="domain" description="DUF7928" evidence="4">
    <location>
        <begin position="119"/>
        <end position="279"/>
    </location>
</feature>
<dbReference type="PANTHER" id="PTHR35408">
    <property type="entry name" value="CHROMOSOME 15, WHOLE GENOME SHOTGUN SEQUENCE"/>
    <property type="match status" value="1"/>
</dbReference>
<feature type="transmembrane region" description="Helical" evidence="2">
    <location>
        <begin position="381"/>
        <end position="406"/>
    </location>
</feature>
<keyword evidence="2" id="KW-0472">Membrane</keyword>
<dbReference type="InterPro" id="IPR057688">
    <property type="entry name" value="DUF7928"/>
</dbReference>
<name>A0A1B9IU66_9TREE</name>
<dbReference type="SUPFAM" id="SSF53448">
    <property type="entry name" value="Nucleotide-diphospho-sugar transferases"/>
    <property type="match status" value="1"/>
</dbReference>
<evidence type="ECO:0000259" key="4">
    <source>
        <dbReference type="Pfam" id="PF25550"/>
    </source>
</evidence>
<feature type="domain" description="Glycosyltransferase 2-like" evidence="3">
    <location>
        <begin position="593"/>
        <end position="808"/>
    </location>
</feature>